<dbReference type="AlphaFoldDB" id="A0A0N9IBP0"/>
<evidence type="ECO:0000256" key="1">
    <source>
        <dbReference type="SAM" id="Phobius"/>
    </source>
</evidence>
<feature type="transmembrane region" description="Helical" evidence="1">
    <location>
        <begin position="427"/>
        <end position="447"/>
    </location>
</feature>
<dbReference type="STRING" id="860235.AOZ06_48445"/>
<keyword evidence="1" id="KW-1133">Transmembrane helix</keyword>
<sequence>MTVVVGVVTGLVLAFVAAATVFYASASGSAATQYATDHRCEAQNGLQLTMSKQDMPADDATNAAVREIARSHGGDALRSRVYLARGPVDDVTLIAKDGAFDNVQVLKGGDRDGVWLPDNIASQFNLNPGDAFTLAGKPVPVGAVYRKLNDPAPEYWCTDRGVMIPPLHGGSNDPPWPVVVSQPLLDRLVEGGGLRAVGTHVDVFTRNLPTTRTEMDAWAAATAAMGPRLVDALKAKPAVDDYAALSARVAARTQETVSTAVLPLTLISVVAGLLGVVGLAAQWVQRRGAEVRLLWTRGVSPRAIGGKAVLEMGGPLLAGAVLGWAAAWATSPVLAPAAQLDPWAPWRAALLAAATWLIALAVLGAVTSLRVRREFTAIERKPRFQWARKVPWEVLAGLGAVVIWVTGADHAVRVDTSDLVPEVGLPALAFPVLVMVFFVGIVARLAGSLSRASHRLRGWRNPTVLWALRRTAAQRKVAVALLAVAGLAIGVIAAGAGVSSTARESLEDKSWTRVGSDHAIPLVSSAAETEALPEQLRGQATKIAFTQLYIEGNIGARIMLIDPRTFTDGARWRDRWADADIADMMAALRTPQADGTIPVIVVGSHPLNEFISQGDYLKKMKTVATVPSFPAMGQYEGMLVTSWQSLNPGQRRGFVQQVLTTQDPRHSVDVLTAAGQRLGPIVDAEGATEELPFLVVAWIFAFFVVLGFALAAVAVVTLLVSVETRRRSTAVAHALLARMGLRARALLATHLVELAMLAGTATAVGVGGGWFVLELITQRLDPFPALAPVPQPASLQGVGLLTLTVAVAGVVLVAGYAVRAARRAEVRELLRA</sequence>
<feature type="transmembrane region" description="Helical" evidence="1">
    <location>
        <begin position="348"/>
        <end position="369"/>
    </location>
</feature>
<keyword evidence="4" id="KW-1185">Reference proteome</keyword>
<evidence type="ECO:0000313" key="3">
    <source>
        <dbReference type="EMBL" id="ALG13657.1"/>
    </source>
</evidence>
<name>A0A0N9IBP0_9PSEU</name>
<dbReference type="EMBL" id="CP012752">
    <property type="protein sequence ID" value="ALG13657.1"/>
    <property type="molecule type" value="Genomic_DNA"/>
</dbReference>
<evidence type="ECO:0008006" key="5">
    <source>
        <dbReference type="Google" id="ProtNLM"/>
    </source>
</evidence>
<feature type="transmembrane region" description="Helical" evidence="1">
    <location>
        <begin position="745"/>
        <end position="773"/>
    </location>
</feature>
<feature type="transmembrane region" description="Helical" evidence="1">
    <location>
        <begin position="793"/>
        <end position="818"/>
    </location>
</feature>
<keyword evidence="2" id="KW-0732">Signal</keyword>
<dbReference type="KEGG" id="kphy:AOZ06_48445"/>
<feature type="transmembrane region" description="Helical" evidence="1">
    <location>
        <begin position="390"/>
        <end position="407"/>
    </location>
</feature>
<protein>
    <recommendedName>
        <fullName evidence="5">Permease</fullName>
    </recommendedName>
</protein>
<accession>A0A0N9IBP0</accession>
<gene>
    <name evidence="3" type="ORF">AOZ06_48445</name>
</gene>
<evidence type="ECO:0000313" key="4">
    <source>
        <dbReference type="Proteomes" id="UP000063699"/>
    </source>
</evidence>
<keyword evidence="1" id="KW-0812">Transmembrane</keyword>
<feature type="transmembrane region" description="Helical" evidence="1">
    <location>
        <begin position="695"/>
        <end position="720"/>
    </location>
</feature>
<feature type="transmembrane region" description="Helical" evidence="1">
    <location>
        <begin position="304"/>
        <end position="328"/>
    </location>
</feature>
<keyword evidence="1" id="KW-0472">Membrane</keyword>
<reference evidence="3 4" key="1">
    <citation type="submission" date="2015-07" db="EMBL/GenBank/DDBJ databases">
        <title>Genome sequencing of Kibdelosporangium phytohabitans.</title>
        <authorList>
            <person name="Qin S."/>
            <person name="Xing K."/>
        </authorList>
    </citation>
    <scope>NUCLEOTIDE SEQUENCE [LARGE SCALE GENOMIC DNA]</scope>
    <source>
        <strain evidence="3 4">KLBMP1111</strain>
    </source>
</reference>
<proteinExistence type="predicted"/>
<feature type="transmembrane region" description="Helical" evidence="1">
    <location>
        <begin position="477"/>
        <end position="498"/>
    </location>
</feature>
<dbReference type="Proteomes" id="UP000063699">
    <property type="component" value="Chromosome"/>
</dbReference>
<evidence type="ECO:0000256" key="2">
    <source>
        <dbReference type="SAM" id="SignalP"/>
    </source>
</evidence>
<feature type="signal peptide" evidence="2">
    <location>
        <begin position="1"/>
        <end position="26"/>
    </location>
</feature>
<feature type="chain" id="PRO_5006036024" description="Permease" evidence="2">
    <location>
        <begin position="27"/>
        <end position="832"/>
    </location>
</feature>
<organism evidence="3 4">
    <name type="scientific">Kibdelosporangium phytohabitans</name>
    <dbReference type="NCBI Taxonomy" id="860235"/>
    <lineage>
        <taxon>Bacteria</taxon>
        <taxon>Bacillati</taxon>
        <taxon>Actinomycetota</taxon>
        <taxon>Actinomycetes</taxon>
        <taxon>Pseudonocardiales</taxon>
        <taxon>Pseudonocardiaceae</taxon>
        <taxon>Kibdelosporangium</taxon>
    </lineage>
</organism>
<feature type="transmembrane region" description="Helical" evidence="1">
    <location>
        <begin position="260"/>
        <end position="284"/>
    </location>
</feature>